<accession>A0ABQ3DG24</accession>
<dbReference type="EMBL" id="BMVO01000002">
    <property type="protein sequence ID" value="GHA91083.1"/>
    <property type="molecule type" value="Genomic_DNA"/>
</dbReference>
<dbReference type="Proteomes" id="UP000599437">
    <property type="component" value="Unassembled WGS sequence"/>
</dbReference>
<name>A0ABQ3DG24_9ACTN</name>
<proteinExistence type="predicted"/>
<organism evidence="2 3">
    <name type="scientific">Streptomyces chryseus</name>
    <dbReference type="NCBI Taxonomy" id="68186"/>
    <lineage>
        <taxon>Bacteria</taxon>
        <taxon>Bacillati</taxon>
        <taxon>Actinomycetota</taxon>
        <taxon>Actinomycetes</taxon>
        <taxon>Kitasatosporales</taxon>
        <taxon>Streptomycetaceae</taxon>
        <taxon>Streptomyces</taxon>
    </lineage>
</organism>
<sequence length="62" mass="6745">MSRAAEQTLAAPDLLKLTLYLLPEWLRIALGAAVLLLMTAYGIGRLRRAVAARRSPSARPAE</sequence>
<gene>
    <name evidence="2" type="ORF">GCM10010346_12350</name>
</gene>
<evidence type="ECO:0000313" key="2">
    <source>
        <dbReference type="EMBL" id="GHA91083.1"/>
    </source>
</evidence>
<evidence type="ECO:0000256" key="1">
    <source>
        <dbReference type="SAM" id="Phobius"/>
    </source>
</evidence>
<keyword evidence="1" id="KW-1133">Transmembrane helix</keyword>
<evidence type="ECO:0000313" key="3">
    <source>
        <dbReference type="Proteomes" id="UP000599437"/>
    </source>
</evidence>
<keyword evidence="1" id="KW-0812">Transmembrane</keyword>
<reference evidence="3" key="1">
    <citation type="journal article" date="2019" name="Int. J. Syst. Evol. Microbiol.">
        <title>The Global Catalogue of Microorganisms (GCM) 10K type strain sequencing project: providing services to taxonomists for standard genome sequencing and annotation.</title>
        <authorList>
            <consortium name="The Broad Institute Genomics Platform"/>
            <consortium name="The Broad Institute Genome Sequencing Center for Infectious Disease"/>
            <person name="Wu L."/>
            <person name="Ma J."/>
        </authorList>
    </citation>
    <scope>NUCLEOTIDE SEQUENCE [LARGE SCALE GENOMIC DNA]</scope>
    <source>
        <strain evidence="3">JCM 4737</strain>
    </source>
</reference>
<protein>
    <submittedName>
        <fullName evidence="2">Uncharacterized protein</fullName>
    </submittedName>
</protein>
<keyword evidence="3" id="KW-1185">Reference proteome</keyword>
<feature type="transmembrane region" description="Helical" evidence="1">
    <location>
        <begin position="25"/>
        <end position="44"/>
    </location>
</feature>
<dbReference type="RefSeq" id="WP_138898957.1">
    <property type="nucleotide sequence ID" value="NZ_BMVO01000002.1"/>
</dbReference>
<keyword evidence="1" id="KW-0472">Membrane</keyword>
<comment type="caution">
    <text evidence="2">The sequence shown here is derived from an EMBL/GenBank/DDBJ whole genome shotgun (WGS) entry which is preliminary data.</text>
</comment>